<reference evidence="1 2" key="1">
    <citation type="submission" date="2019-04" db="EMBL/GenBank/DDBJ databases">
        <title>An improved genome assembly and genetic linkage map for asparagus bean, Vigna unguiculata ssp. sesquipedialis.</title>
        <authorList>
            <person name="Xia Q."/>
            <person name="Zhang R."/>
            <person name="Dong Y."/>
        </authorList>
    </citation>
    <scope>NUCLEOTIDE SEQUENCE [LARGE SCALE GENOMIC DNA]</scope>
    <source>
        <tissue evidence="1">Leaf</tissue>
    </source>
</reference>
<protein>
    <recommendedName>
        <fullName evidence="3">Nucleic acid-binding</fullName>
    </recommendedName>
</protein>
<sequence length="69" mass="8071">MPLFKYPLQLQVCDDANNYANFVVWDKNICDYSEKSGMNLVSESSNTMSYVGRLGRLYVIWQQKLIMIK</sequence>
<keyword evidence="2" id="KW-1185">Reference proteome</keyword>
<accession>A0A4D6M558</accession>
<evidence type="ECO:0008006" key="3">
    <source>
        <dbReference type="Google" id="ProtNLM"/>
    </source>
</evidence>
<evidence type="ECO:0000313" key="1">
    <source>
        <dbReference type="EMBL" id="QCD95728.1"/>
    </source>
</evidence>
<proteinExistence type="predicted"/>
<evidence type="ECO:0000313" key="2">
    <source>
        <dbReference type="Proteomes" id="UP000501690"/>
    </source>
</evidence>
<dbReference type="EMBL" id="CP039350">
    <property type="protein sequence ID" value="QCD95728.1"/>
    <property type="molecule type" value="Genomic_DNA"/>
</dbReference>
<organism evidence="1 2">
    <name type="scientific">Vigna unguiculata</name>
    <name type="common">Cowpea</name>
    <dbReference type="NCBI Taxonomy" id="3917"/>
    <lineage>
        <taxon>Eukaryota</taxon>
        <taxon>Viridiplantae</taxon>
        <taxon>Streptophyta</taxon>
        <taxon>Embryophyta</taxon>
        <taxon>Tracheophyta</taxon>
        <taxon>Spermatophyta</taxon>
        <taxon>Magnoliopsida</taxon>
        <taxon>eudicotyledons</taxon>
        <taxon>Gunneridae</taxon>
        <taxon>Pentapetalae</taxon>
        <taxon>rosids</taxon>
        <taxon>fabids</taxon>
        <taxon>Fabales</taxon>
        <taxon>Fabaceae</taxon>
        <taxon>Papilionoideae</taxon>
        <taxon>50 kb inversion clade</taxon>
        <taxon>NPAAA clade</taxon>
        <taxon>indigoferoid/millettioid clade</taxon>
        <taxon>Phaseoleae</taxon>
        <taxon>Vigna</taxon>
    </lineage>
</organism>
<dbReference type="AlphaFoldDB" id="A0A4D6M558"/>
<name>A0A4D6M558_VIGUN</name>
<dbReference type="Proteomes" id="UP000501690">
    <property type="component" value="Linkage Group LG6"/>
</dbReference>
<gene>
    <name evidence="1" type="ORF">DEO72_LG6g423</name>
</gene>